<evidence type="ECO:0000313" key="2">
    <source>
        <dbReference type="EMBL" id="TQL77318.1"/>
    </source>
</evidence>
<dbReference type="EMBL" id="VFOW01000001">
    <property type="protein sequence ID" value="TQL77318.1"/>
    <property type="molecule type" value="Genomic_DNA"/>
</dbReference>
<evidence type="ECO:0000259" key="1">
    <source>
        <dbReference type="Pfam" id="PF14096"/>
    </source>
</evidence>
<feature type="domain" description="DUF4274" evidence="1">
    <location>
        <begin position="27"/>
        <end position="88"/>
    </location>
</feature>
<dbReference type="Proteomes" id="UP000317043">
    <property type="component" value="Unassembled WGS sequence"/>
</dbReference>
<dbReference type="InParanoid" id="A0A543AXL2"/>
<proteinExistence type="predicted"/>
<organism evidence="2 3">
    <name type="scientific">Stackebrandtia endophytica</name>
    <dbReference type="NCBI Taxonomy" id="1496996"/>
    <lineage>
        <taxon>Bacteria</taxon>
        <taxon>Bacillati</taxon>
        <taxon>Actinomycetota</taxon>
        <taxon>Actinomycetes</taxon>
        <taxon>Glycomycetales</taxon>
        <taxon>Glycomycetaceae</taxon>
        <taxon>Stackebrandtia</taxon>
    </lineage>
</organism>
<dbReference type="Pfam" id="PF14096">
    <property type="entry name" value="DUF4274"/>
    <property type="match status" value="1"/>
</dbReference>
<evidence type="ECO:0000313" key="3">
    <source>
        <dbReference type="Proteomes" id="UP000317043"/>
    </source>
</evidence>
<dbReference type="InterPro" id="IPR025369">
    <property type="entry name" value="DUF4274"/>
</dbReference>
<dbReference type="AlphaFoldDB" id="A0A543AXL2"/>
<reference evidence="2 3" key="1">
    <citation type="submission" date="2019-06" db="EMBL/GenBank/DDBJ databases">
        <title>Sequencing the genomes of 1000 actinobacteria strains.</title>
        <authorList>
            <person name="Klenk H.-P."/>
        </authorList>
    </citation>
    <scope>NUCLEOTIDE SEQUENCE [LARGE SCALE GENOMIC DNA]</scope>
    <source>
        <strain evidence="2 3">DSM 45928</strain>
    </source>
</reference>
<keyword evidence="3" id="KW-1185">Reference proteome</keyword>
<comment type="caution">
    <text evidence="2">The sequence shown here is derived from an EMBL/GenBank/DDBJ whole genome shotgun (WGS) entry which is preliminary data.</text>
</comment>
<dbReference type="RefSeq" id="WP_211347694.1">
    <property type="nucleotide sequence ID" value="NZ_JBHTGS010000001.1"/>
</dbReference>
<name>A0A543AXL2_9ACTN</name>
<protein>
    <submittedName>
        <fullName evidence="2">Uncharacterized protein DUF4274</fullName>
    </submittedName>
</protein>
<accession>A0A543AXL2</accession>
<gene>
    <name evidence="2" type="ORF">FB566_2875</name>
</gene>
<sequence length="166" mass="19165">MDGVERILSHDCGDHDRLVEWVGALTDETGLWRLMSGYNWNDGFAIPLAVVRHPRCDRGLALRMYWELDDAARIHHGDDRDGLREAYSTLATYEPSEFDRLVEYCTVLVRGLRDESFPVGRNSFDTGFFGFDDPSLTDRRRRLRIARTEAARRDLEDGFLRPVTAE</sequence>